<dbReference type="PANTHER" id="PTHR48100">
    <property type="entry name" value="BROAD-SPECIFICITY PHOSPHATASE YOR283W-RELATED"/>
    <property type="match status" value="1"/>
</dbReference>
<feature type="binding site" evidence="2">
    <location>
        <position position="64"/>
    </location>
    <ligand>
        <name>substrate</name>
    </ligand>
</feature>
<dbReference type="KEGG" id="ssyi:EKG83_42150"/>
<dbReference type="SMART" id="SM00855">
    <property type="entry name" value="PGAM"/>
    <property type="match status" value="1"/>
</dbReference>
<dbReference type="InterPro" id="IPR050275">
    <property type="entry name" value="PGM_Phosphatase"/>
</dbReference>
<evidence type="ECO:0000313" key="4">
    <source>
        <dbReference type="Proteomes" id="UP000325787"/>
    </source>
</evidence>
<dbReference type="InterPro" id="IPR013078">
    <property type="entry name" value="His_Pase_superF_clade-1"/>
</dbReference>
<name>A0A5Q0HA95_SACSY</name>
<accession>A0A5Q0HA95</accession>
<feature type="active site" description="Proton donor/acceptor" evidence="1">
    <location>
        <position position="85"/>
    </location>
</feature>
<dbReference type="EMBL" id="CP034550">
    <property type="protein sequence ID" value="QFZ23167.1"/>
    <property type="molecule type" value="Genomic_DNA"/>
</dbReference>
<dbReference type="GO" id="GO:0101006">
    <property type="term" value="F:protein histidine phosphatase activity"/>
    <property type="evidence" value="ECO:0007669"/>
    <property type="project" value="TreeGrafter"/>
</dbReference>
<protein>
    <submittedName>
        <fullName evidence="3">Acid phosphatase</fullName>
    </submittedName>
</protein>
<dbReference type="CDD" id="cd07067">
    <property type="entry name" value="HP_PGM_like"/>
    <property type="match status" value="1"/>
</dbReference>
<dbReference type="InterPro" id="IPR029033">
    <property type="entry name" value="His_PPase_superfam"/>
</dbReference>
<dbReference type="Pfam" id="PF00300">
    <property type="entry name" value="His_Phos_1"/>
    <property type="match status" value="1"/>
</dbReference>
<dbReference type="OrthoDB" id="4697614at2"/>
<dbReference type="SUPFAM" id="SSF53254">
    <property type="entry name" value="Phosphoglycerate mutase-like"/>
    <property type="match status" value="1"/>
</dbReference>
<sequence>MTSHVYLLRHGQTEWSESGRHTGRTDIPLTDTGVQQARRAGAVLARLRATDRPPALVLASPRRRAWRTAELAGLHEVERTEDVREWDYGDFEGLTTPQIRETVPGWTVWTHPSPNGETERQVHERATAVLDRARRALAGGDVVIVGHGHFSRVLIAAWLGLPPNQGVHFGLDPAGTTVLGDERGDPQVRRLNVPAWEVGVD</sequence>
<evidence type="ECO:0000256" key="1">
    <source>
        <dbReference type="PIRSR" id="PIRSR613078-1"/>
    </source>
</evidence>
<evidence type="ECO:0000256" key="2">
    <source>
        <dbReference type="PIRSR" id="PIRSR613078-2"/>
    </source>
</evidence>
<dbReference type="PANTHER" id="PTHR48100:SF15">
    <property type="entry name" value="SEDOHEPTULOSE 1,7-BISPHOSPHATASE"/>
    <property type="match status" value="1"/>
</dbReference>
<reference evidence="4" key="1">
    <citation type="journal article" date="2021" name="Curr. Microbiol.">
        <title>Complete genome of nocamycin-producing strain Saccharothrix syringae NRRL B-16468 reveals the biosynthetic potential for secondary metabolites.</title>
        <authorList>
            <person name="Mo X."/>
            <person name="Yang S."/>
        </authorList>
    </citation>
    <scope>NUCLEOTIDE SEQUENCE [LARGE SCALE GENOMIC DNA]</scope>
    <source>
        <strain evidence="4">ATCC 51364 / DSM 43886 / JCM 6844 / KCTC 9398 / NBRC 14523 / NRRL B-16468 / INA 2240</strain>
    </source>
</reference>
<dbReference type="Gene3D" id="3.40.50.1240">
    <property type="entry name" value="Phosphoglycerate mutase-like"/>
    <property type="match status" value="1"/>
</dbReference>
<dbReference type="GO" id="GO:0070297">
    <property type="term" value="P:regulation of phosphorelay signal transduction system"/>
    <property type="evidence" value="ECO:0007669"/>
    <property type="project" value="TreeGrafter"/>
</dbReference>
<feature type="active site" description="Tele-phosphohistidine intermediate" evidence="1">
    <location>
        <position position="10"/>
    </location>
</feature>
<feature type="binding site" evidence="2">
    <location>
        <begin position="85"/>
        <end position="88"/>
    </location>
    <ligand>
        <name>substrate</name>
    </ligand>
</feature>
<evidence type="ECO:0000313" key="3">
    <source>
        <dbReference type="EMBL" id="QFZ23167.1"/>
    </source>
</evidence>
<gene>
    <name evidence="3" type="ORF">EKG83_42150</name>
</gene>
<dbReference type="RefSeq" id="WP_033429147.1">
    <property type="nucleotide sequence ID" value="NZ_CP034550.1"/>
</dbReference>
<dbReference type="AlphaFoldDB" id="A0A5Q0HA95"/>
<dbReference type="Proteomes" id="UP000325787">
    <property type="component" value="Chromosome"/>
</dbReference>
<proteinExistence type="predicted"/>
<organism evidence="3 4">
    <name type="scientific">Saccharothrix syringae</name>
    <name type="common">Nocardiopsis syringae</name>
    <dbReference type="NCBI Taxonomy" id="103733"/>
    <lineage>
        <taxon>Bacteria</taxon>
        <taxon>Bacillati</taxon>
        <taxon>Actinomycetota</taxon>
        <taxon>Actinomycetes</taxon>
        <taxon>Pseudonocardiales</taxon>
        <taxon>Pseudonocardiaceae</taxon>
        <taxon>Saccharothrix</taxon>
    </lineage>
</organism>
<keyword evidence="4" id="KW-1185">Reference proteome</keyword>
<feature type="binding site" evidence="2">
    <location>
        <begin position="22"/>
        <end position="23"/>
    </location>
    <ligand>
        <name>substrate</name>
    </ligand>
</feature>